<proteinExistence type="predicted"/>
<gene>
    <name evidence="1" type="ORF">I8Y21_003156</name>
</gene>
<dbReference type="Proteomes" id="UP000856143">
    <property type="component" value="Unassembled WGS sequence"/>
</dbReference>
<dbReference type="AlphaFoldDB" id="A0AAN5L9S0"/>
<dbReference type="EMBL" id="DACSEO010000036">
    <property type="protein sequence ID" value="HAT1682454.1"/>
    <property type="molecule type" value="Genomic_DNA"/>
</dbReference>
<evidence type="ECO:0000313" key="2">
    <source>
        <dbReference type="Proteomes" id="UP000856143"/>
    </source>
</evidence>
<sequence length="139" mass="15455">MVTLSVTRPVISSGGLRAGVLFLLILMVSLSSVAADTEVALQCDGREMMSVVLAEYGLVTASWAPACFEVGVRVRDERLPGGGPVRVWRFSNGDRLFHVDNTTDWFISYRNMRPGLLRRCMFRGQRTLVPENLPRVPSK</sequence>
<organism evidence="1 2">
    <name type="scientific">Klebsiella oxytoca</name>
    <dbReference type="NCBI Taxonomy" id="571"/>
    <lineage>
        <taxon>Bacteria</taxon>
        <taxon>Pseudomonadati</taxon>
        <taxon>Pseudomonadota</taxon>
        <taxon>Gammaproteobacteria</taxon>
        <taxon>Enterobacterales</taxon>
        <taxon>Enterobacteriaceae</taxon>
        <taxon>Klebsiella/Raoultella group</taxon>
        <taxon>Klebsiella</taxon>
    </lineage>
</organism>
<reference evidence="1" key="1">
    <citation type="journal article" date="2018" name="Genome Biol.">
        <title>SKESA: strategic k-mer extension for scrupulous assemblies.</title>
        <authorList>
            <person name="Souvorov A."/>
            <person name="Agarwala R."/>
            <person name="Lipman D.J."/>
        </authorList>
    </citation>
    <scope>NUCLEOTIDE SEQUENCE</scope>
    <source>
        <strain evidence="1">R404</strain>
    </source>
</reference>
<name>A0AAN5L9S0_KLEOX</name>
<evidence type="ECO:0000313" key="1">
    <source>
        <dbReference type="EMBL" id="HAT1682454.1"/>
    </source>
</evidence>
<reference evidence="1" key="2">
    <citation type="submission" date="2020-11" db="EMBL/GenBank/DDBJ databases">
        <authorList>
            <consortium name="NCBI Pathogen Detection Project"/>
        </authorList>
    </citation>
    <scope>NUCLEOTIDE SEQUENCE</scope>
    <source>
        <strain evidence="1">R404</strain>
    </source>
</reference>
<accession>A0AAN5L9S0</accession>
<protein>
    <submittedName>
        <fullName evidence="1">Uncharacterized protein</fullName>
    </submittedName>
</protein>
<comment type="caution">
    <text evidence="1">The sequence shown here is derived from an EMBL/GenBank/DDBJ whole genome shotgun (WGS) entry which is preliminary data.</text>
</comment>